<keyword evidence="2" id="KW-1185">Reference proteome</keyword>
<evidence type="ECO:0000313" key="1">
    <source>
        <dbReference type="EMBL" id="GBL87414.1"/>
    </source>
</evidence>
<reference evidence="1 2" key="1">
    <citation type="journal article" date="2019" name="Sci. Rep.">
        <title>Orb-weaving spider Araneus ventricosus genome elucidates the spidroin gene catalogue.</title>
        <authorList>
            <person name="Kono N."/>
            <person name="Nakamura H."/>
            <person name="Ohtoshi R."/>
            <person name="Moran D.A.P."/>
            <person name="Shinohara A."/>
            <person name="Yoshida Y."/>
            <person name="Fujiwara M."/>
            <person name="Mori M."/>
            <person name="Tomita M."/>
            <person name="Arakawa K."/>
        </authorList>
    </citation>
    <scope>NUCLEOTIDE SEQUENCE [LARGE SCALE GENOMIC DNA]</scope>
</reference>
<comment type="caution">
    <text evidence="1">The sequence shown here is derived from an EMBL/GenBank/DDBJ whole genome shotgun (WGS) entry which is preliminary data.</text>
</comment>
<dbReference type="AlphaFoldDB" id="A0A4Y2B8P3"/>
<dbReference type="Proteomes" id="UP000499080">
    <property type="component" value="Unassembled WGS sequence"/>
</dbReference>
<organism evidence="1 2">
    <name type="scientific">Araneus ventricosus</name>
    <name type="common">Orbweaver spider</name>
    <name type="synonym">Epeira ventricosa</name>
    <dbReference type="NCBI Taxonomy" id="182803"/>
    <lineage>
        <taxon>Eukaryota</taxon>
        <taxon>Metazoa</taxon>
        <taxon>Ecdysozoa</taxon>
        <taxon>Arthropoda</taxon>
        <taxon>Chelicerata</taxon>
        <taxon>Arachnida</taxon>
        <taxon>Araneae</taxon>
        <taxon>Araneomorphae</taxon>
        <taxon>Entelegynae</taxon>
        <taxon>Araneoidea</taxon>
        <taxon>Araneidae</taxon>
        <taxon>Araneus</taxon>
    </lineage>
</organism>
<gene>
    <name evidence="1" type="ORF">AVEN_118356_1</name>
</gene>
<evidence type="ECO:0000313" key="2">
    <source>
        <dbReference type="Proteomes" id="UP000499080"/>
    </source>
</evidence>
<dbReference type="EMBL" id="BGPR01000053">
    <property type="protein sequence ID" value="GBL87414.1"/>
    <property type="molecule type" value="Genomic_DNA"/>
</dbReference>
<protein>
    <recommendedName>
        <fullName evidence="3">DUF4219 domain-containing protein</fullName>
    </recommendedName>
</protein>
<name>A0A4Y2B8P3_ARAVE</name>
<accession>A0A4Y2B8P3</accession>
<evidence type="ECO:0008006" key="3">
    <source>
        <dbReference type="Google" id="ProtNLM"/>
    </source>
</evidence>
<sequence length="130" mass="14663">MWFKQKCNEAGHFEQNGTARPNLIMAESQARIEALSKSNYETWKLQMEAVLIKNNRFKYVSEVAPAPEPKETYASWLIEDSKTKTGLILCIQPSELKLVTMAVFRTGGRGPRLENPGCLKAHSTYTVVLS</sequence>
<proteinExistence type="predicted"/>